<keyword evidence="1" id="KW-1015">Disulfide bond</keyword>
<evidence type="ECO:0000256" key="1">
    <source>
        <dbReference type="ARBA" id="ARBA00023157"/>
    </source>
</evidence>
<evidence type="ECO:0000313" key="4">
    <source>
        <dbReference type="EMBL" id="KNB70286.1"/>
    </source>
</evidence>
<keyword evidence="6" id="KW-1185">Reference proteome</keyword>
<dbReference type="InterPro" id="IPR017937">
    <property type="entry name" value="Thioredoxin_CS"/>
</dbReference>
<dbReference type="GO" id="GO:0016491">
    <property type="term" value="F:oxidoreductase activity"/>
    <property type="evidence" value="ECO:0007669"/>
    <property type="project" value="InterPro"/>
</dbReference>
<dbReference type="InterPro" id="IPR013766">
    <property type="entry name" value="Thioredoxin_domain"/>
</dbReference>
<dbReference type="PANTHER" id="PTHR42852:SF1">
    <property type="entry name" value="THIOREDOXIN-LIKE PROTEIN YNEN"/>
    <property type="match status" value="1"/>
</dbReference>
<dbReference type="Pfam" id="PF00578">
    <property type="entry name" value="AhpC-TSA"/>
    <property type="match status" value="1"/>
</dbReference>
<dbReference type="CDD" id="cd02966">
    <property type="entry name" value="TlpA_like_family"/>
    <property type="match status" value="1"/>
</dbReference>
<dbReference type="InterPro" id="IPR000866">
    <property type="entry name" value="AhpC/TSA"/>
</dbReference>
<dbReference type="RefSeq" id="WP_049739255.1">
    <property type="nucleotide sequence ID" value="NZ_BJON01000028.1"/>
</dbReference>
<name>A0A0K9YNN5_9BACL</name>
<dbReference type="PATRIC" id="fig|54915.3.peg.2013"/>
<proteinExistence type="predicted"/>
<dbReference type="Gene3D" id="3.40.30.10">
    <property type="entry name" value="Glutaredoxin"/>
    <property type="match status" value="1"/>
</dbReference>
<dbReference type="AlphaFoldDB" id="A0A0K9YNN5"/>
<dbReference type="PROSITE" id="PS00194">
    <property type="entry name" value="THIOREDOXIN_1"/>
    <property type="match status" value="1"/>
</dbReference>
<gene>
    <name evidence="4" type="ORF">ADS79_15080</name>
    <name evidence="3" type="ORF">BRE01_59590</name>
</gene>
<dbReference type="SUPFAM" id="SSF52833">
    <property type="entry name" value="Thioredoxin-like"/>
    <property type="match status" value="1"/>
</dbReference>
<feature type="domain" description="Thioredoxin" evidence="2">
    <location>
        <begin position="35"/>
        <end position="174"/>
    </location>
</feature>
<accession>A0A0K9YNN5</accession>
<evidence type="ECO:0000313" key="5">
    <source>
        <dbReference type="Proteomes" id="UP000036834"/>
    </source>
</evidence>
<reference evidence="3 6" key="3">
    <citation type="submission" date="2019-06" db="EMBL/GenBank/DDBJ databases">
        <title>Whole genome shotgun sequence of Brevibacillus reuszeri NBRC 15719.</title>
        <authorList>
            <person name="Hosoyama A."/>
            <person name="Uohara A."/>
            <person name="Ohji S."/>
            <person name="Ichikawa N."/>
        </authorList>
    </citation>
    <scope>NUCLEOTIDE SEQUENCE [LARGE SCALE GENOMIC DNA]</scope>
    <source>
        <strain evidence="3 6">NBRC 15719</strain>
    </source>
</reference>
<reference evidence="5" key="1">
    <citation type="submission" date="2015-07" db="EMBL/GenBank/DDBJ databases">
        <title>Genome sequencing project for genomic taxonomy and phylogenomics of Bacillus-like bacteria.</title>
        <authorList>
            <person name="Liu B."/>
            <person name="Wang J."/>
            <person name="Zhu Y."/>
            <person name="Liu G."/>
            <person name="Chen Q."/>
            <person name="Chen Z."/>
            <person name="Lan J."/>
            <person name="Che J."/>
            <person name="Ge C."/>
            <person name="Shi H."/>
            <person name="Pan Z."/>
            <person name="Liu X."/>
        </authorList>
    </citation>
    <scope>NUCLEOTIDE SEQUENCE [LARGE SCALE GENOMIC DNA]</scope>
    <source>
        <strain evidence="5">DSM 9887</strain>
    </source>
</reference>
<dbReference type="Proteomes" id="UP000036834">
    <property type="component" value="Unassembled WGS sequence"/>
</dbReference>
<dbReference type="STRING" id="54915.ADS79_15080"/>
<dbReference type="Proteomes" id="UP000319578">
    <property type="component" value="Unassembled WGS sequence"/>
</dbReference>
<dbReference type="EMBL" id="BJON01000028">
    <property type="protein sequence ID" value="GED72257.1"/>
    <property type="molecule type" value="Genomic_DNA"/>
</dbReference>
<dbReference type="InterPro" id="IPR050553">
    <property type="entry name" value="Thioredoxin_ResA/DsbE_sf"/>
</dbReference>
<organism evidence="4 5">
    <name type="scientific">Brevibacillus reuszeri</name>
    <dbReference type="NCBI Taxonomy" id="54915"/>
    <lineage>
        <taxon>Bacteria</taxon>
        <taxon>Bacillati</taxon>
        <taxon>Bacillota</taxon>
        <taxon>Bacilli</taxon>
        <taxon>Bacillales</taxon>
        <taxon>Paenibacillaceae</taxon>
        <taxon>Brevibacillus</taxon>
    </lineage>
</organism>
<dbReference type="PROSITE" id="PS51352">
    <property type="entry name" value="THIOREDOXIN_2"/>
    <property type="match status" value="1"/>
</dbReference>
<protein>
    <submittedName>
        <fullName evidence="3 4">Redoxin</fullName>
    </submittedName>
</protein>
<dbReference type="GO" id="GO:0016209">
    <property type="term" value="F:antioxidant activity"/>
    <property type="evidence" value="ECO:0007669"/>
    <property type="project" value="InterPro"/>
</dbReference>
<evidence type="ECO:0000313" key="6">
    <source>
        <dbReference type="Proteomes" id="UP000319578"/>
    </source>
</evidence>
<comment type="caution">
    <text evidence="4">The sequence shown here is derived from an EMBL/GenBank/DDBJ whole genome shotgun (WGS) entry which is preliminary data.</text>
</comment>
<dbReference type="OrthoDB" id="25753at2"/>
<dbReference type="PANTHER" id="PTHR42852">
    <property type="entry name" value="THIOL:DISULFIDE INTERCHANGE PROTEIN DSBE"/>
    <property type="match status" value="1"/>
</dbReference>
<sequence>MKKLLLAALIVVGVGYAIWNQPHESVAVVADVQKPEVGFVAPHFTLTGLDNQTYKVEGKRNKPVMVNFWASWCGPCRMEAPDLQKIYEKYGGQVDLYGVNVTSNDSPEAAMAFVQSYKLTFPIPMDVAGTVSNRYLVQAFPTTYLIDTNGVIRKKIIGMIDASTLELELRKLLSEKPAS</sequence>
<evidence type="ECO:0000259" key="2">
    <source>
        <dbReference type="PROSITE" id="PS51352"/>
    </source>
</evidence>
<evidence type="ECO:0000313" key="3">
    <source>
        <dbReference type="EMBL" id="GED72257.1"/>
    </source>
</evidence>
<dbReference type="InterPro" id="IPR036249">
    <property type="entry name" value="Thioredoxin-like_sf"/>
</dbReference>
<reference evidence="4" key="2">
    <citation type="submission" date="2015-07" db="EMBL/GenBank/DDBJ databases">
        <title>MeaNS - Measles Nucleotide Surveillance Program.</title>
        <authorList>
            <person name="Tran T."/>
            <person name="Druce J."/>
        </authorList>
    </citation>
    <scope>NUCLEOTIDE SEQUENCE</scope>
    <source>
        <strain evidence="4">DSM 9887</strain>
    </source>
</reference>
<dbReference type="EMBL" id="LGIQ01000009">
    <property type="protein sequence ID" value="KNB70286.1"/>
    <property type="molecule type" value="Genomic_DNA"/>
</dbReference>